<dbReference type="InterPro" id="IPR028989">
    <property type="entry name" value="RimP_N"/>
</dbReference>
<dbReference type="PANTHER" id="PTHR33867:SF1">
    <property type="entry name" value="RIBOSOME MATURATION FACTOR RIMP"/>
    <property type="match status" value="1"/>
</dbReference>
<dbReference type="GO" id="GO:0006412">
    <property type="term" value="P:translation"/>
    <property type="evidence" value="ECO:0007669"/>
    <property type="project" value="TreeGrafter"/>
</dbReference>
<evidence type="ECO:0000256" key="3">
    <source>
        <dbReference type="HAMAP-Rule" id="MF_01077"/>
    </source>
</evidence>
<dbReference type="OrthoDB" id="9805006at2"/>
<feature type="domain" description="Ribosome maturation factor RimP C-terminal" evidence="5">
    <location>
        <begin position="92"/>
        <end position="155"/>
    </location>
</feature>
<dbReference type="Pfam" id="PF17384">
    <property type="entry name" value="DUF150_C"/>
    <property type="match status" value="1"/>
</dbReference>
<dbReference type="InterPro" id="IPR003728">
    <property type="entry name" value="Ribosome_maturation_RimP"/>
</dbReference>
<dbReference type="HAMAP" id="MF_01077">
    <property type="entry name" value="RimP"/>
    <property type="match status" value="1"/>
</dbReference>
<dbReference type="FunFam" id="3.30.300.70:FF:000001">
    <property type="entry name" value="Ribosome maturation factor RimP"/>
    <property type="match status" value="1"/>
</dbReference>
<dbReference type="Proteomes" id="UP000031258">
    <property type="component" value="Unassembled WGS sequence"/>
</dbReference>
<evidence type="ECO:0000259" key="5">
    <source>
        <dbReference type="Pfam" id="PF17384"/>
    </source>
</evidence>
<dbReference type="Pfam" id="PF02576">
    <property type="entry name" value="RimP_N"/>
    <property type="match status" value="1"/>
</dbReference>
<comment type="similarity">
    <text evidence="3">Belongs to the RimP family.</text>
</comment>
<proteinExistence type="inferred from homology"/>
<dbReference type="STRING" id="86105.NF27_EY00330"/>
<evidence type="ECO:0000259" key="4">
    <source>
        <dbReference type="Pfam" id="PF02576"/>
    </source>
</evidence>
<accession>A0A0C1MSA7</accession>
<keyword evidence="1 3" id="KW-0963">Cytoplasm</keyword>
<dbReference type="Gene3D" id="2.30.30.180">
    <property type="entry name" value="Ribosome maturation factor RimP, C-terminal domain"/>
    <property type="match status" value="1"/>
</dbReference>
<sequence length="167" mass="19202">MAIYQTQAENKIFEIINESVRALGFDIVRIKNLQAGKSKTLQIMIDRMDNENIAIEDCEQVSRHISALLDVEDIIDERYTLEVSSPGLNRPLTRLKDFENNIGNIIKLTIFEAVDGRRRFVGKINEVNEENIVILPKDANEIINLNFNNIEEAFLQYFDSNINSNTK</sequence>
<comment type="subcellular location">
    <subcellularLocation>
        <location evidence="3">Cytoplasm</location>
    </subcellularLocation>
</comment>
<keyword evidence="7" id="KW-1185">Reference proteome</keyword>
<dbReference type="SUPFAM" id="SSF74942">
    <property type="entry name" value="YhbC-like, C-terminal domain"/>
    <property type="match status" value="1"/>
</dbReference>
<reference evidence="6 7" key="1">
    <citation type="submission" date="2014-11" db="EMBL/GenBank/DDBJ databases">
        <title>A Rickettsiales Symbiont of Amoebae With Ancient Features.</title>
        <authorList>
            <person name="Schulz F."/>
            <person name="Martijn J."/>
            <person name="Wascher F."/>
            <person name="Kostanjsek R."/>
            <person name="Ettema T.J."/>
            <person name="Horn M."/>
        </authorList>
    </citation>
    <scope>NUCLEOTIDE SEQUENCE [LARGE SCALE GENOMIC DNA]</scope>
    <source>
        <strain evidence="6 7">UWC36</strain>
    </source>
</reference>
<name>A0A0C1MSA7_9RICK</name>
<dbReference type="RefSeq" id="WP_039456926.1">
    <property type="nucleotide sequence ID" value="NZ_JSWE01000124.1"/>
</dbReference>
<organism evidence="6 7">
    <name type="scientific">Candidatus Jidaibacter acanthamoebae</name>
    <dbReference type="NCBI Taxonomy" id="86105"/>
    <lineage>
        <taxon>Bacteria</taxon>
        <taxon>Pseudomonadati</taxon>
        <taxon>Pseudomonadota</taxon>
        <taxon>Alphaproteobacteria</taxon>
        <taxon>Rickettsiales</taxon>
        <taxon>Candidatus Midichloriaceae</taxon>
        <taxon>Candidatus Jidaibacter</taxon>
    </lineage>
</organism>
<dbReference type="EMBL" id="JSWE01000124">
    <property type="protein sequence ID" value="KIE04937.1"/>
    <property type="molecule type" value="Genomic_DNA"/>
</dbReference>
<dbReference type="Gene3D" id="3.30.300.70">
    <property type="entry name" value="RimP-like superfamily, N-terminal"/>
    <property type="match status" value="1"/>
</dbReference>
<comment type="function">
    <text evidence="3">Required for maturation of 30S ribosomal subunits.</text>
</comment>
<dbReference type="GO" id="GO:0005829">
    <property type="term" value="C:cytosol"/>
    <property type="evidence" value="ECO:0007669"/>
    <property type="project" value="TreeGrafter"/>
</dbReference>
<dbReference type="InterPro" id="IPR028998">
    <property type="entry name" value="RimP_C"/>
</dbReference>
<dbReference type="PATRIC" id="fig|86105.3.peg.1101"/>
<gene>
    <name evidence="6" type="primary">rimP_2</name>
    <name evidence="3" type="synonym">rimP</name>
    <name evidence="6" type="ORF">NF27_EY00330</name>
</gene>
<feature type="domain" description="Ribosome maturation factor RimP N-terminal" evidence="4">
    <location>
        <begin position="15"/>
        <end position="88"/>
    </location>
</feature>
<dbReference type="CDD" id="cd01734">
    <property type="entry name" value="YlxS_C"/>
    <property type="match status" value="1"/>
</dbReference>
<dbReference type="SUPFAM" id="SSF75420">
    <property type="entry name" value="YhbC-like, N-terminal domain"/>
    <property type="match status" value="1"/>
</dbReference>
<evidence type="ECO:0000313" key="7">
    <source>
        <dbReference type="Proteomes" id="UP000031258"/>
    </source>
</evidence>
<evidence type="ECO:0000256" key="2">
    <source>
        <dbReference type="ARBA" id="ARBA00022517"/>
    </source>
</evidence>
<keyword evidence="2 3" id="KW-0690">Ribosome biogenesis</keyword>
<evidence type="ECO:0000256" key="1">
    <source>
        <dbReference type="ARBA" id="ARBA00022490"/>
    </source>
</evidence>
<dbReference type="InterPro" id="IPR035956">
    <property type="entry name" value="RimP_N_sf"/>
</dbReference>
<dbReference type="InterPro" id="IPR036847">
    <property type="entry name" value="RimP_C_sf"/>
</dbReference>
<protein>
    <recommendedName>
        <fullName evidence="3">Ribosome maturation factor RimP</fullName>
    </recommendedName>
</protein>
<comment type="caution">
    <text evidence="6">The sequence shown here is derived from an EMBL/GenBank/DDBJ whole genome shotgun (WGS) entry which is preliminary data.</text>
</comment>
<dbReference type="PANTHER" id="PTHR33867">
    <property type="entry name" value="RIBOSOME MATURATION FACTOR RIMP"/>
    <property type="match status" value="1"/>
</dbReference>
<dbReference type="AlphaFoldDB" id="A0A0C1MSA7"/>
<evidence type="ECO:0000313" key="6">
    <source>
        <dbReference type="EMBL" id="KIE04937.1"/>
    </source>
</evidence>
<dbReference type="GO" id="GO:0000028">
    <property type="term" value="P:ribosomal small subunit assembly"/>
    <property type="evidence" value="ECO:0007669"/>
    <property type="project" value="TreeGrafter"/>
</dbReference>